<protein>
    <recommendedName>
        <fullName evidence="3">Lipoprotein</fullName>
    </recommendedName>
</protein>
<gene>
    <name evidence="1" type="ORF">IPO85_16085</name>
</gene>
<evidence type="ECO:0000313" key="2">
    <source>
        <dbReference type="Proteomes" id="UP000808349"/>
    </source>
</evidence>
<name>A0A9D7SAW4_9BACT</name>
<accession>A0A9D7SAW4</accession>
<evidence type="ECO:0000313" key="1">
    <source>
        <dbReference type="EMBL" id="MBK9718998.1"/>
    </source>
</evidence>
<dbReference type="AlphaFoldDB" id="A0A9D7SAW4"/>
<dbReference type="EMBL" id="JADKFW010000014">
    <property type="protein sequence ID" value="MBK9718998.1"/>
    <property type="molecule type" value="Genomic_DNA"/>
</dbReference>
<comment type="caution">
    <text evidence="1">The sequence shown here is derived from an EMBL/GenBank/DDBJ whole genome shotgun (WGS) entry which is preliminary data.</text>
</comment>
<evidence type="ECO:0008006" key="3">
    <source>
        <dbReference type="Google" id="ProtNLM"/>
    </source>
</evidence>
<reference evidence="1 2" key="1">
    <citation type="submission" date="2020-10" db="EMBL/GenBank/DDBJ databases">
        <title>Connecting structure to function with the recovery of over 1000 high-quality activated sludge metagenome-assembled genomes encoding full-length rRNA genes using long-read sequencing.</title>
        <authorList>
            <person name="Singleton C.M."/>
            <person name="Petriglieri F."/>
            <person name="Kristensen J.M."/>
            <person name="Kirkegaard R.H."/>
            <person name="Michaelsen T.Y."/>
            <person name="Andersen M.H."/>
            <person name="Karst S.M."/>
            <person name="Dueholm M.S."/>
            <person name="Nielsen P.H."/>
            <person name="Albertsen M."/>
        </authorList>
    </citation>
    <scope>NUCLEOTIDE SEQUENCE [LARGE SCALE GENOMIC DNA]</scope>
    <source>
        <strain evidence="1">Ribe_18-Q3-R11-54_BAT3C.373</strain>
    </source>
</reference>
<dbReference type="PROSITE" id="PS51257">
    <property type="entry name" value="PROKAR_LIPOPROTEIN"/>
    <property type="match status" value="1"/>
</dbReference>
<dbReference type="Proteomes" id="UP000808349">
    <property type="component" value="Unassembled WGS sequence"/>
</dbReference>
<sequence length="142" mass="15829">MENKIILFIAMVCLSLACNIGTTSIKGITNLATKADCKGPCGKVMPCEGKPMSLEVEIGNGNIMHSGNTLFVRDPDNYDYTIKIEFSESVPPEKYINAKDAENKKFKVTGIVEGYDVFVHETCMRSYIFKVSDPKNFEIMDK</sequence>
<organism evidence="1 2">
    <name type="scientific">Candidatus Defluviibacterium haderslevense</name>
    <dbReference type="NCBI Taxonomy" id="2981993"/>
    <lineage>
        <taxon>Bacteria</taxon>
        <taxon>Pseudomonadati</taxon>
        <taxon>Bacteroidota</taxon>
        <taxon>Saprospiria</taxon>
        <taxon>Saprospirales</taxon>
        <taxon>Saprospiraceae</taxon>
        <taxon>Candidatus Defluviibacterium</taxon>
    </lineage>
</organism>
<proteinExistence type="predicted"/>